<dbReference type="OrthoDB" id="9780084at2"/>
<dbReference type="InterPro" id="IPR036291">
    <property type="entry name" value="NAD(P)-bd_dom_sf"/>
</dbReference>
<evidence type="ECO:0000313" key="3">
    <source>
        <dbReference type="Proteomes" id="UP000248021"/>
    </source>
</evidence>
<dbReference type="EMBL" id="QJJK01000012">
    <property type="protein sequence ID" value="PXW54145.1"/>
    <property type="molecule type" value="Genomic_DNA"/>
</dbReference>
<gene>
    <name evidence="2" type="ORF">C7450_112174</name>
</gene>
<accession>A0A2V3TYW2</accession>
<dbReference type="AlphaFoldDB" id="A0A2V3TYW2"/>
<dbReference type="PRINTS" id="PR00080">
    <property type="entry name" value="SDRFAMILY"/>
</dbReference>
<evidence type="ECO:0000256" key="1">
    <source>
        <dbReference type="ARBA" id="ARBA00006484"/>
    </source>
</evidence>
<dbReference type="InterPro" id="IPR020904">
    <property type="entry name" value="Sc_DH/Rdtase_CS"/>
</dbReference>
<dbReference type="RefSeq" id="WP_110377380.1">
    <property type="nucleotide sequence ID" value="NZ_JAHBRY010000002.1"/>
</dbReference>
<proteinExistence type="inferred from homology"/>
<evidence type="ECO:0000313" key="2">
    <source>
        <dbReference type="EMBL" id="PXW54145.1"/>
    </source>
</evidence>
<dbReference type="PANTHER" id="PTHR42760:SF135">
    <property type="entry name" value="BLL7886 PROTEIN"/>
    <property type="match status" value="1"/>
</dbReference>
<comment type="caution">
    <text evidence="2">The sequence shown here is derived from an EMBL/GenBank/DDBJ whole genome shotgun (WGS) entry which is preliminary data.</text>
</comment>
<dbReference type="InterPro" id="IPR002347">
    <property type="entry name" value="SDR_fam"/>
</dbReference>
<dbReference type="GO" id="GO:0030497">
    <property type="term" value="P:fatty acid elongation"/>
    <property type="evidence" value="ECO:0007669"/>
    <property type="project" value="TreeGrafter"/>
</dbReference>
<name>A0A2V3TYW2_9HYPH</name>
<protein>
    <submittedName>
        <fullName evidence="2">NAD(P)-dependent dehydrogenase (Short-subunit alcohol dehydrogenase family)</fullName>
    </submittedName>
</protein>
<comment type="similarity">
    <text evidence="1">Belongs to the short-chain dehydrogenases/reductases (SDR) family.</text>
</comment>
<dbReference type="PROSITE" id="PS00061">
    <property type="entry name" value="ADH_SHORT"/>
    <property type="match status" value="1"/>
</dbReference>
<organism evidence="2 3">
    <name type="scientific">Chelatococcus asaccharovorans</name>
    <dbReference type="NCBI Taxonomy" id="28210"/>
    <lineage>
        <taxon>Bacteria</taxon>
        <taxon>Pseudomonadati</taxon>
        <taxon>Pseudomonadota</taxon>
        <taxon>Alphaproteobacteria</taxon>
        <taxon>Hyphomicrobiales</taxon>
        <taxon>Chelatococcaceae</taxon>
        <taxon>Chelatococcus</taxon>
    </lineage>
</organism>
<dbReference type="GO" id="GO:0016616">
    <property type="term" value="F:oxidoreductase activity, acting on the CH-OH group of donors, NAD or NADP as acceptor"/>
    <property type="evidence" value="ECO:0007669"/>
    <property type="project" value="TreeGrafter"/>
</dbReference>
<dbReference type="PRINTS" id="PR00081">
    <property type="entry name" value="GDHRDH"/>
</dbReference>
<dbReference type="Pfam" id="PF13561">
    <property type="entry name" value="adh_short_C2"/>
    <property type="match status" value="1"/>
</dbReference>
<dbReference type="SUPFAM" id="SSF51735">
    <property type="entry name" value="NAD(P)-binding Rossmann-fold domains"/>
    <property type="match status" value="1"/>
</dbReference>
<dbReference type="FunFam" id="3.40.50.720:FF:000084">
    <property type="entry name" value="Short-chain dehydrogenase reductase"/>
    <property type="match status" value="1"/>
</dbReference>
<keyword evidence="3" id="KW-1185">Reference proteome</keyword>
<sequence length="260" mass="26066">MDETGRPVAIVTGAAQGMGRAHALGLAAAGFRVVGLDHAPDPLAAFTAELRAVAPDSLTVAVDVTSETSVAAGIAQILDAAGRIDVLVNNAGGATTGKPLAGMSLAEFEAELRLNLTSQFLCIRAVLPAMQQQGAGSIVNIATTSAFSGVTAALHRPGETANLVGYVAAKGGVIGLTRALARELGPTGIRVNAVAPGFTPTPRVKATFPAAAMARMVSDQAFARPQEPDDATGAVVFLASPAAQFVTGQVIRVDGGGSMG</sequence>
<dbReference type="Gene3D" id="3.40.50.720">
    <property type="entry name" value="NAD(P)-binding Rossmann-like Domain"/>
    <property type="match status" value="1"/>
</dbReference>
<dbReference type="PANTHER" id="PTHR42760">
    <property type="entry name" value="SHORT-CHAIN DEHYDROGENASES/REDUCTASES FAMILY MEMBER"/>
    <property type="match status" value="1"/>
</dbReference>
<dbReference type="Proteomes" id="UP000248021">
    <property type="component" value="Unassembled WGS sequence"/>
</dbReference>
<reference evidence="2 3" key="1">
    <citation type="submission" date="2018-05" db="EMBL/GenBank/DDBJ databases">
        <title>Genomic Encyclopedia of Type Strains, Phase IV (KMG-IV): sequencing the most valuable type-strain genomes for metagenomic binning, comparative biology and taxonomic classification.</title>
        <authorList>
            <person name="Goeker M."/>
        </authorList>
    </citation>
    <scope>NUCLEOTIDE SEQUENCE [LARGE SCALE GENOMIC DNA]</scope>
    <source>
        <strain evidence="2 3">DSM 6462</strain>
    </source>
</reference>